<feature type="non-terminal residue" evidence="9">
    <location>
        <position position="1"/>
    </location>
</feature>
<evidence type="ECO:0000256" key="8">
    <source>
        <dbReference type="ARBA" id="ARBA00046435"/>
    </source>
</evidence>
<dbReference type="InterPro" id="IPR054709">
    <property type="entry name" value="CFAP107"/>
</dbReference>
<dbReference type="Pfam" id="PF22595">
    <property type="entry name" value="CFAP107"/>
    <property type="match status" value="1"/>
</dbReference>
<evidence type="ECO:0000256" key="6">
    <source>
        <dbReference type="ARBA" id="ARBA00023273"/>
    </source>
</evidence>
<dbReference type="InterPro" id="IPR037662">
    <property type="entry name" value="CFAP68/107"/>
</dbReference>
<evidence type="ECO:0000256" key="2">
    <source>
        <dbReference type="ARBA" id="ARBA00022490"/>
    </source>
</evidence>
<reference evidence="9 10" key="1">
    <citation type="submission" date="2014-04" db="EMBL/GenBank/DDBJ databases">
        <title>Genome evolution of avian class.</title>
        <authorList>
            <person name="Zhang G."/>
            <person name="Li C."/>
        </authorList>
    </citation>
    <scope>NUCLEOTIDE SEQUENCE [LARGE SCALE GENOMIC DNA]</scope>
    <source>
        <strain evidence="9">BGI_N325</strain>
    </source>
</reference>
<dbReference type="PANTHER" id="PTHR31180">
    <property type="entry name" value="CILIA- AND FLAGELLA-ASSOCIATED PROTEIN 107-RELATED"/>
    <property type="match status" value="1"/>
</dbReference>
<comment type="subunit">
    <text evidence="8">Microtubule inner protein component of sperm flagellar doublet microtubules.</text>
</comment>
<accession>A0A091JRU8</accession>
<organism evidence="9 10">
    <name type="scientific">Colius striatus</name>
    <name type="common">Speckled mousebird</name>
    <dbReference type="NCBI Taxonomy" id="57412"/>
    <lineage>
        <taxon>Eukaryota</taxon>
        <taxon>Metazoa</taxon>
        <taxon>Chordata</taxon>
        <taxon>Craniata</taxon>
        <taxon>Vertebrata</taxon>
        <taxon>Euteleostomi</taxon>
        <taxon>Archelosauria</taxon>
        <taxon>Archosauria</taxon>
        <taxon>Dinosauria</taxon>
        <taxon>Saurischia</taxon>
        <taxon>Theropoda</taxon>
        <taxon>Coelurosauria</taxon>
        <taxon>Aves</taxon>
        <taxon>Neognathae</taxon>
        <taxon>Neoaves</taxon>
        <taxon>Telluraves</taxon>
        <taxon>Coraciimorphae</taxon>
        <taxon>Coliiformes</taxon>
        <taxon>Coliidae</taxon>
        <taxon>Colius</taxon>
    </lineage>
</organism>
<dbReference type="AlphaFoldDB" id="A0A091JRU8"/>
<gene>
    <name evidence="9" type="ORF">N325_04956</name>
</gene>
<keyword evidence="4" id="KW-0969">Cilium</keyword>
<keyword evidence="5" id="KW-0206">Cytoskeleton</keyword>
<dbReference type="EMBL" id="KK530650">
    <property type="protein sequence ID" value="KFP27902.1"/>
    <property type="molecule type" value="Genomic_DNA"/>
</dbReference>
<keyword evidence="10" id="KW-1185">Reference proteome</keyword>
<keyword evidence="6" id="KW-0966">Cell projection</keyword>
<evidence type="ECO:0000256" key="1">
    <source>
        <dbReference type="ARBA" id="ARBA00004611"/>
    </source>
</evidence>
<protein>
    <submittedName>
        <fullName evidence="9">Uncharacterized protein C1orf158</fullName>
    </submittedName>
</protein>
<evidence type="ECO:0000256" key="3">
    <source>
        <dbReference type="ARBA" id="ARBA00022846"/>
    </source>
</evidence>
<evidence type="ECO:0000313" key="10">
    <source>
        <dbReference type="Proteomes" id="UP000053615"/>
    </source>
</evidence>
<feature type="non-terminal residue" evidence="9">
    <location>
        <position position="238"/>
    </location>
</feature>
<evidence type="ECO:0000256" key="7">
    <source>
        <dbReference type="ARBA" id="ARBA00035003"/>
    </source>
</evidence>
<keyword evidence="2" id="KW-0963">Cytoplasm</keyword>
<keyword evidence="3" id="KW-0282">Flagellum</keyword>
<evidence type="ECO:0000256" key="5">
    <source>
        <dbReference type="ARBA" id="ARBA00023212"/>
    </source>
</evidence>
<dbReference type="Proteomes" id="UP000053615">
    <property type="component" value="Unassembled WGS sequence"/>
</dbReference>
<proteinExistence type="predicted"/>
<dbReference type="PANTHER" id="PTHR31180:SF2">
    <property type="entry name" value="CILIA- AND FLAGELLA-ASSOCIATED PROTEIN 107"/>
    <property type="match status" value="1"/>
</dbReference>
<evidence type="ECO:0000256" key="4">
    <source>
        <dbReference type="ARBA" id="ARBA00023069"/>
    </source>
</evidence>
<evidence type="ECO:0000313" key="9">
    <source>
        <dbReference type="EMBL" id="KFP27902.1"/>
    </source>
</evidence>
<name>A0A091JRU8_COLST</name>
<dbReference type="GO" id="GO:0030317">
    <property type="term" value="P:flagellated sperm motility"/>
    <property type="evidence" value="ECO:0007669"/>
    <property type="project" value="InterPro"/>
</dbReference>
<dbReference type="GO" id="GO:0005879">
    <property type="term" value="C:axonemal microtubule"/>
    <property type="evidence" value="ECO:0007669"/>
    <property type="project" value="TreeGrafter"/>
</dbReference>
<comment type="subcellular location">
    <subcellularLocation>
        <location evidence="1">Cytoplasm</location>
        <location evidence="1">Cytoskeleton</location>
        <location evidence="1">Flagellum axoneme</location>
    </subcellularLocation>
</comment>
<sequence length="238" mass="28189">QQPGRVMPVRQRKLIALQTDGQDWWKTKPKYSPKVLIGNWLEERERLIKDVETPGRSIYRTDFIWFPDLQQVQTLKRTMMEKNEGLPTQHFFNHHEEPRSRNLVSEYDDNYNRHSYNPMLPPRCIWNGHKLAWVPKKSDFPILEPPTNYGLLEYLMEKWHEKEDGVMKSVYTISYEKPPISAFATRRPKQPAKIYDYSSNPGYLPPNIIRIMGSERVQNYLQAIEQLARDTEGRDASV</sequence>
<comment type="function">
    <text evidence="7">Microtubule inner protein (MIP) part of the dynein-decorated doublet microtubules (DMTs) in cilia axoneme, which is required for motile cilia beating.</text>
</comment>